<dbReference type="GO" id="GO:0016579">
    <property type="term" value="P:protein deubiquitination"/>
    <property type="evidence" value="ECO:0007669"/>
    <property type="project" value="InterPro"/>
</dbReference>
<dbReference type="Proteomes" id="UP001054837">
    <property type="component" value="Unassembled WGS sequence"/>
</dbReference>
<evidence type="ECO:0000259" key="1">
    <source>
        <dbReference type="PROSITE" id="PS50235"/>
    </source>
</evidence>
<dbReference type="SUPFAM" id="SSF54001">
    <property type="entry name" value="Cysteine proteinases"/>
    <property type="match status" value="1"/>
</dbReference>
<dbReference type="InterPro" id="IPR028889">
    <property type="entry name" value="USP"/>
</dbReference>
<name>A0AAV4UU12_9ARAC</name>
<reference evidence="2 3" key="1">
    <citation type="submission" date="2021-06" db="EMBL/GenBank/DDBJ databases">
        <title>Caerostris darwini draft genome.</title>
        <authorList>
            <person name="Kono N."/>
            <person name="Arakawa K."/>
        </authorList>
    </citation>
    <scope>NUCLEOTIDE SEQUENCE [LARGE SCALE GENOMIC DNA]</scope>
</reference>
<dbReference type="Gene3D" id="3.90.70.10">
    <property type="entry name" value="Cysteine proteinases"/>
    <property type="match status" value="1"/>
</dbReference>
<comment type="caution">
    <text evidence="2">The sequence shown here is derived from an EMBL/GenBank/DDBJ whole genome shotgun (WGS) entry which is preliminary data.</text>
</comment>
<sequence>MESFIEVVMGIKAILKVERNNEKFIHLISGLKEKFCSEQKLTDKCPNCEKKGTISLFEKIYELPSIVCFNALPRAYWSKEERKILEKILLIFISQKLLTCLHMCIQKSDKLKKILIFTSMFLFGAVQHQGGKSGGHYWSYVRHRDNRWLSCEDEIIKDVSLRQVLSCEASLLFYYKRFWNY</sequence>
<dbReference type="AlphaFoldDB" id="A0AAV4UU12"/>
<evidence type="ECO:0000313" key="3">
    <source>
        <dbReference type="Proteomes" id="UP001054837"/>
    </source>
</evidence>
<dbReference type="InterPro" id="IPR038765">
    <property type="entry name" value="Papain-like_cys_pep_sf"/>
</dbReference>
<proteinExistence type="predicted"/>
<dbReference type="GO" id="GO:0004843">
    <property type="term" value="F:cysteine-type deubiquitinase activity"/>
    <property type="evidence" value="ECO:0007669"/>
    <property type="project" value="InterPro"/>
</dbReference>
<organism evidence="2 3">
    <name type="scientific">Caerostris darwini</name>
    <dbReference type="NCBI Taxonomy" id="1538125"/>
    <lineage>
        <taxon>Eukaryota</taxon>
        <taxon>Metazoa</taxon>
        <taxon>Ecdysozoa</taxon>
        <taxon>Arthropoda</taxon>
        <taxon>Chelicerata</taxon>
        <taxon>Arachnida</taxon>
        <taxon>Araneae</taxon>
        <taxon>Araneomorphae</taxon>
        <taxon>Entelegynae</taxon>
        <taxon>Araneoidea</taxon>
        <taxon>Araneidae</taxon>
        <taxon>Caerostris</taxon>
    </lineage>
</organism>
<dbReference type="EMBL" id="BPLQ01011932">
    <property type="protein sequence ID" value="GIY61302.1"/>
    <property type="molecule type" value="Genomic_DNA"/>
</dbReference>
<dbReference type="Pfam" id="PF00443">
    <property type="entry name" value="UCH"/>
    <property type="match status" value="1"/>
</dbReference>
<accession>A0AAV4UU12</accession>
<gene>
    <name evidence="2" type="ORF">CDAR_217051</name>
</gene>
<dbReference type="InterPro" id="IPR001394">
    <property type="entry name" value="Peptidase_C19_UCH"/>
</dbReference>
<protein>
    <recommendedName>
        <fullName evidence="1">USP domain-containing protein</fullName>
    </recommendedName>
</protein>
<evidence type="ECO:0000313" key="2">
    <source>
        <dbReference type="EMBL" id="GIY61302.1"/>
    </source>
</evidence>
<dbReference type="PROSITE" id="PS50235">
    <property type="entry name" value="USP_3"/>
    <property type="match status" value="1"/>
</dbReference>
<feature type="domain" description="USP" evidence="1">
    <location>
        <begin position="1"/>
        <end position="177"/>
    </location>
</feature>
<keyword evidence="3" id="KW-1185">Reference proteome</keyword>